<name>A0A6J5N9W0_9CAUD</name>
<feature type="compositionally biased region" description="Basic and acidic residues" evidence="1">
    <location>
        <begin position="107"/>
        <end position="118"/>
    </location>
</feature>
<organism evidence="2">
    <name type="scientific">uncultured Caudovirales phage</name>
    <dbReference type="NCBI Taxonomy" id="2100421"/>
    <lineage>
        <taxon>Viruses</taxon>
        <taxon>Duplodnaviria</taxon>
        <taxon>Heunggongvirae</taxon>
        <taxon>Uroviricota</taxon>
        <taxon>Caudoviricetes</taxon>
        <taxon>Peduoviridae</taxon>
        <taxon>Maltschvirus</taxon>
        <taxon>Maltschvirus maltsch</taxon>
    </lineage>
</organism>
<dbReference type="EMBL" id="LR796584">
    <property type="protein sequence ID" value="CAB4152409.1"/>
    <property type="molecule type" value="Genomic_DNA"/>
</dbReference>
<accession>A0A6J5N9W0</accession>
<protein>
    <submittedName>
        <fullName evidence="2">Uncharacterized protein</fullName>
    </submittedName>
</protein>
<gene>
    <name evidence="2" type="ORF">UFOVP615_10</name>
</gene>
<feature type="region of interest" description="Disordered" evidence="1">
    <location>
        <begin position="95"/>
        <end position="118"/>
    </location>
</feature>
<evidence type="ECO:0000256" key="1">
    <source>
        <dbReference type="SAM" id="MobiDB-lite"/>
    </source>
</evidence>
<evidence type="ECO:0000313" key="2">
    <source>
        <dbReference type="EMBL" id="CAB4152409.1"/>
    </source>
</evidence>
<reference evidence="2" key="1">
    <citation type="submission" date="2020-04" db="EMBL/GenBank/DDBJ databases">
        <authorList>
            <person name="Chiriac C."/>
            <person name="Salcher M."/>
            <person name="Ghai R."/>
            <person name="Kavagutti S V."/>
        </authorList>
    </citation>
    <scope>NUCLEOTIDE SEQUENCE</scope>
</reference>
<proteinExistence type="predicted"/>
<sequence length="133" mass="15798">MTYNNKQEIFEQAKLLMEKHKFVFMEHLIAFLPISKQTFYHYFPVGSDEMDAIKKLMEKEKTIVKRNILVKWKASDDVKAQKYLYMLTGSREERQRLSGLPTDEDLKEQGEKQEKTEEQTMFIQLGKDTALEI</sequence>